<proteinExistence type="predicted"/>
<protein>
    <submittedName>
        <fullName evidence="1">Uncharacterized protein</fullName>
    </submittedName>
</protein>
<accession>A0AAV2HFI7</accession>
<organism evidence="1 2">
    <name type="scientific">Lymnaea stagnalis</name>
    <name type="common">Great pond snail</name>
    <name type="synonym">Helix stagnalis</name>
    <dbReference type="NCBI Taxonomy" id="6523"/>
    <lineage>
        <taxon>Eukaryota</taxon>
        <taxon>Metazoa</taxon>
        <taxon>Spiralia</taxon>
        <taxon>Lophotrochozoa</taxon>
        <taxon>Mollusca</taxon>
        <taxon>Gastropoda</taxon>
        <taxon>Heterobranchia</taxon>
        <taxon>Euthyneura</taxon>
        <taxon>Panpulmonata</taxon>
        <taxon>Hygrophila</taxon>
        <taxon>Lymnaeoidea</taxon>
        <taxon>Lymnaeidae</taxon>
        <taxon>Lymnaea</taxon>
    </lineage>
</organism>
<evidence type="ECO:0000313" key="1">
    <source>
        <dbReference type="EMBL" id="CAL1532074.1"/>
    </source>
</evidence>
<keyword evidence="2" id="KW-1185">Reference proteome</keyword>
<dbReference type="Proteomes" id="UP001497497">
    <property type="component" value="Unassembled WGS sequence"/>
</dbReference>
<dbReference type="AlphaFoldDB" id="A0AAV2HFI7"/>
<sequence>MLVVYCKETLLTLCYLHLDLVLNKETTPAITFKLVFFIGLSLCLHFHSSHNSDFSLLSSSQSGRLLKEQNKDSCSCDLPHPPQGPVQICHLFAVFFSRVIGSCSFVSTKDFSLFSSWLSFCMAVMVLG</sequence>
<evidence type="ECO:0000313" key="2">
    <source>
        <dbReference type="Proteomes" id="UP001497497"/>
    </source>
</evidence>
<gene>
    <name evidence="1" type="ORF">GSLYS_00006153001</name>
</gene>
<dbReference type="EMBL" id="CAXITT010000105">
    <property type="protein sequence ID" value="CAL1532074.1"/>
    <property type="molecule type" value="Genomic_DNA"/>
</dbReference>
<name>A0AAV2HFI7_LYMST</name>
<reference evidence="1 2" key="1">
    <citation type="submission" date="2024-04" db="EMBL/GenBank/DDBJ databases">
        <authorList>
            <consortium name="Genoscope - CEA"/>
            <person name="William W."/>
        </authorList>
    </citation>
    <scope>NUCLEOTIDE SEQUENCE [LARGE SCALE GENOMIC DNA]</scope>
</reference>
<comment type="caution">
    <text evidence="1">The sequence shown here is derived from an EMBL/GenBank/DDBJ whole genome shotgun (WGS) entry which is preliminary data.</text>
</comment>